<keyword evidence="1" id="KW-0472">Membrane</keyword>
<evidence type="ECO:0000313" key="2">
    <source>
        <dbReference type="EMBL" id="PJJ84717.1"/>
    </source>
</evidence>
<keyword evidence="1" id="KW-0812">Transmembrane</keyword>
<protein>
    <submittedName>
        <fullName evidence="2">Uncharacterized protein</fullName>
    </submittedName>
</protein>
<dbReference type="EMBL" id="PGFJ01000001">
    <property type="protein sequence ID" value="PJJ84717.1"/>
    <property type="molecule type" value="Genomic_DNA"/>
</dbReference>
<sequence length="69" mass="7163">MKSLGLVLTFVGLAIIAGCFFLTPPHELNPADSESGLKAAAAATYGGFIVFGVGIVMYISSLPFANEKK</sequence>
<comment type="caution">
    <text evidence="2">The sequence shown here is derived from an EMBL/GenBank/DDBJ whole genome shotgun (WGS) entry which is preliminary data.</text>
</comment>
<dbReference type="Proteomes" id="UP000242687">
    <property type="component" value="Unassembled WGS sequence"/>
</dbReference>
<evidence type="ECO:0000256" key="1">
    <source>
        <dbReference type="SAM" id="Phobius"/>
    </source>
</evidence>
<organism evidence="2 3">
    <name type="scientific">Mucilaginibacter auburnensis</name>
    <dbReference type="NCBI Taxonomy" id="1457233"/>
    <lineage>
        <taxon>Bacteria</taxon>
        <taxon>Pseudomonadati</taxon>
        <taxon>Bacteroidota</taxon>
        <taxon>Sphingobacteriia</taxon>
        <taxon>Sphingobacteriales</taxon>
        <taxon>Sphingobacteriaceae</taxon>
        <taxon>Mucilaginibacter</taxon>
    </lineage>
</organism>
<accession>A0A2H9VV70</accession>
<keyword evidence="3" id="KW-1185">Reference proteome</keyword>
<gene>
    <name evidence="2" type="ORF">CLV57_1738</name>
</gene>
<reference evidence="2 3" key="1">
    <citation type="submission" date="2017-11" db="EMBL/GenBank/DDBJ databases">
        <title>Genomic Encyclopedia of Archaeal and Bacterial Type Strains, Phase II (KMG-II): From Individual Species to Whole Genera.</title>
        <authorList>
            <person name="Goeker M."/>
        </authorList>
    </citation>
    <scope>NUCLEOTIDE SEQUENCE [LARGE SCALE GENOMIC DNA]</scope>
    <source>
        <strain evidence="2 3">DSM 28175</strain>
    </source>
</reference>
<proteinExistence type="predicted"/>
<name>A0A2H9VV70_9SPHI</name>
<feature type="transmembrane region" description="Helical" evidence="1">
    <location>
        <begin position="45"/>
        <end position="65"/>
    </location>
</feature>
<keyword evidence="1" id="KW-1133">Transmembrane helix</keyword>
<dbReference type="PROSITE" id="PS51257">
    <property type="entry name" value="PROKAR_LIPOPROTEIN"/>
    <property type="match status" value="1"/>
</dbReference>
<dbReference type="OrthoDB" id="799935at2"/>
<dbReference type="RefSeq" id="WP_100340901.1">
    <property type="nucleotide sequence ID" value="NZ_PGFJ01000001.1"/>
</dbReference>
<evidence type="ECO:0000313" key="3">
    <source>
        <dbReference type="Proteomes" id="UP000242687"/>
    </source>
</evidence>
<dbReference type="AlphaFoldDB" id="A0A2H9VV70"/>